<dbReference type="PANTHER" id="PTHR48095:SF2">
    <property type="entry name" value="BIOTIN CARBOXYLASE, CHLOROPLASTIC"/>
    <property type="match status" value="1"/>
</dbReference>
<dbReference type="SMART" id="SM00878">
    <property type="entry name" value="Biotin_carb_C"/>
    <property type="match status" value="1"/>
</dbReference>
<evidence type="ECO:0000256" key="11">
    <source>
        <dbReference type="PROSITE-ProRule" id="PRU00409"/>
    </source>
</evidence>
<dbReference type="PROSITE" id="PS50975">
    <property type="entry name" value="ATP_GRASP"/>
    <property type="match status" value="1"/>
</dbReference>
<evidence type="ECO:0000256" key="4">
    <source>
        <dbReference type="ARBA" id="ARBA00013263"/>
    </source>
</evidence>
<dbReference type="InterPro" id="IPR011764">
    <property type="entry name" value="Biotin_carboxylation_dom"/>
</dbReference>
<dbReference type="NCBIfam" id="NF006367">
    <property type="entry name" value="PRK08591.1"/>
    <property type="match status" value="1"/>
</dbReference>
<protein>
    <recommendedName>
        <fullName evidence="4 12">Biotin carboxylase</fullName>
        <ecNumber evidence="4 12">6.3.4.14</ecNumber>
    </recommendedName>
    <alternativeName>
        <fullName evidence="12">Acetyl-coenzyme A carboxylase biotin carboxylase subunit A</fullName>
    </alternativeName>
</protein>
<comment type="subunit">
    <text evidence="3 12">Acetyl-CoA carboxylase is a heterohexamer of biotin carboxyl carrier protein, biotin carboxylase and the two subunits of carboxyl transferase in a 2:2 complex.</text>
</comment>
<keyword evidence="12" id="KW-0275">Fatty acid biosynthesis</keyword>
<dbReference type="PANTHER" id="PTHR48095">
    <property type="entry name" value="PYRUVATE CARBOXYLASE SUBUNIT A"/>
    <property type="match status" value="1"/>
</dbReference>
<comment type="function">
    <text evidence="1 12">This protein is a component of the acetyl coenzyme A carboxylase complex; first, biotin carboxylase catalyzes the carboxylation of the carrier protein and then the transcarboxylase transfers the carboxyl group to form malonyl-CoA.</text>
</comment>
<comment type="pathway">
    <text evidence="2 12">Lipid metabolism; malonyl-CoA biosynthesis; malonyl-CoA from acetyl-CoA: step 1/1.</text>
</comment>
<dbReference type="InterPro" id="IPR011761">
    <property type="entry name" value="ATP-grasp"/>
</dbReference>
<evidence type="ECO:0000256" key="12">
    <source>
        <dbReference type="RuleBase" id="RU365063"/>
    </source>
</evidence>
<keyword evidence="12" id="KW-0276">Fatty acid metabolism</keyword>
<dbReference type="SUPFAM" id="SSF51246">
    <property type="entry name" value="Rudiment single hybrid motif"/>
    <property type="match status" value="1"/>
</dbReference>
<comment type="catalytic activity">
    <reaction evidence="10 12">
        <text>N(6)-biotinyl-L-lysyl-[protein] + hydrogencarbonate + ATP = N(6)-carboxybiotinyl-L-lysyl-[protein] + ADP + phosphate + H(+)</text>
        <dbReference type="Rhea" id="RHEA:13501"/>
        <dbReference type="Rhea" id="RHEA-COMP:10505"/>
        <dbReference type="Rhea" id="RHEA-COMP:10506"/>
        <dbReference type="ChEBI" id="CHEBI:15378"/>
        <dbReference type="ChEBI" id="CHEBI:17544"/>
        <dbReference type="ChEBI" id="CHEBI:30616"/>
        <dbReference type="ChEBI" id="CHEBI:43474"/>
        <dbReference type="ChEBI" id="CHEBI:83144"/>
        <dbReference type="ChEBI" id="CHEBI:83145"/>
        <dbReference type="ChEBI" id="CHEBI:456216"/>
        <dbReference type="EC" id="6.3.4.14"/>
    </reaction>
</comment>
<dbReference type="GO" id="GO:0005524">
    <property type="term" value="F:ATP binding"/>
    <property type="evidence" value="ECO:0007669"/>
    <property type="project" value="UniProtKB-UniRule"/>
</dbReference>
<evidence type="ECO:0000256" key="1">
    <source>
        <dbReference type="ARBA" id="ARBA00003761"/>
    </source>
</evidence>
<dbReference type="EC" id="6.3.4.14" evidence="4 12"/>
<dbReference type="GO" id="GO:0004075">
    <property type="term" value="F:biotin carboxylase activity"/>
    <property type="evidence" value="ECO:0007669"/>
    <property type="project" value="UniProtKB-EC"/>
</dbReference>
<keyword evidence="5 12" id="KW-0436">Ligase</keyword>
<dbReference type="GO" id="GO:0046872">
    <property type="term" value="F:metal ion binding"/>
    <property type="evidence" value="ECO:0007669"/>
    <property type="project" value="UniProtKB-KW"/>
</dbReference>
<keyword evidence="12" id="KW-0092">Biotin</keyword>
<keyword evidence="16" id="KW-1185">Reference proteome</keyword>
<dbReference type="Pfam" id="PF02785">
    <property type="entry name" value="Biotin_carb_C"/>
    <property type="match status" value="1"/>
</dbReference>
<keyword evidence="8 11" id="KW-0067">ATP-binding</keyword>
<accession>A0A1B7LEG6</accession>
<dbReference type="Pfam" id="PF00289">
    <property type="entry name" value="Biotin_carb_N"/>
    <property type="match status" value="1"/>
</dbReference>
<organism evidence="15 16">
    <name type="scientific">Desulfotomaculum copahuensis</name>
    <dbReference type="NCBI Taxonomy" id="1838280"/>
    <lineage>
        <taxon>Bacteria</taxon>
        <taxon>Bacillati</taxon>
        <taxon>Bacillota</taxon>
        <taxon>Clostridia</taxon>
        <taxon>Eubacteriales</taxon>
        <taxon>Desulfotomaculaceae</taxon>
        <taxon>Desulfotomaculum</taxon>
    </lineage>
</organism>
<dbReference type="Gene3D" id="3.30.470.20">
    <property type="entry name" value="ATP-grasp fold, B domain"/>
    <property type="match status" value="1"/>
</dbReference>
<dbReference type="Pfam" id="PF02786">
    <property type="entry name" value="CPSase_L_D2"/>
    <property type="match status" value="1"/>
</dbReference>
<dbReference type="PROSITE" id="PS00866">
    <property type="entry name" value="CPSASE_1"/>
    <property type="match status" value="1"/>
</dbReference>
<dbReference type="UniPathway" id="UPA00655">
    <property type="reaction ID" value="UER00711"/>
</dbReference>
<dbReference type="EMBL" id="LYVF01000158">
    <property type="protein sequence ID" value="OAT81680.1"/>
    <property type="molecule type" value="Genomic_DNA"/>
</dbReference>
<keyword evidence="7 11" id="KW-0547">Nucleotide-binding</keyword>
<dbReference type="InterPro" id="IPR004549">
    <property type="entry name" value="Acetyl_CoA_COase_biotin_COase"/>
</dbReference>
<dbReference type="NCBIfam" id="TIGR00514">
    <property type="entry name" value="accC"/>
    <property type="match status" value="1"/>
</dbReference>
<evidence type="ECO:0000313" key="16">
    <source>
        <dbReference type="Proteomes" id="UP000078532"/>
    </source>
</evidence>
<dbReference type="Proteomes" id="UP000078532">
    <property type="component" value="Unassembled WGS sequence"/>
</dbReference>
<dbReference type="GO" id="GO:0006633">
    <property type="term" value="P:fatty acid biosynthetic process"/>
    <property type="evidence" value="ECO:0007669"/>
    <property type="project" value="UniProtKB-KW"/>
</dbReference>
<dbReference type="InterPro" id="IPR051602">
    <property type="entry name" value="ACC_Biotin_Carboxylase"/>
</dbReference>
<keyword evidence="12" id="KW-0444">Lipid biosynthesis</keyword>
<keyword evidence="9" id="KW-0460">Magnesium</keyword>
<evidence type="ECO:0000313" key="15">
    <source>
        <dbReference type="EMBL" id="OAT81680.1"/>
    </source>
</evidence>
<evidence type="ECO:0000256" key="6">
    <source>
        <dbReference type="ARBA" id="ARBA00022723"/>
    </source>
</evidence>
<feature type="domain" description="Biotin carboxylation" evidence="14">
    <location>
        <begin position="6"/>
        <end position="448"/>
    </location>
</feature>
<dbReference type="InterPro" id="IPR016185">
    <property type="entry name" value="PreATP-grasp_dom_sf"/>
</dbReference>
<dbReference type="InterPro" id="IPR005481">
    <property type="entry name" value="BC-like_N"/>
</dbReference>
<dbReference type="FunFam" id="3.30.1490.20:FF:000018">
    <property type="entry name" value="Biotin carboxylase"/>
    <property type="match status" value="1"/>
</dbReference>
<evidence type="ECO:0000256" key="2">
    <source>
        <dbReference type="ARBA" id="ARBA00004956"/>
    </source>
</evidence>
<dbReference type="InterPro" id="IPR005482">
    <property type="entry name" value="Biotin_COase_C"/>
</dbReference>
<evidence type="ECO:0000256" key="9">
    <source>
        <dbReference type="ARBA" id="ARBA00022842"/>
    </source>
</evidence>
<dbReference type="SUPFAM" id="SSF56059">
    <property type="entry name" value="Glutathione synthetase ATP-binding domain-like"/>
    <property type="match status" value="1"/>
</dbReference>
<reference evidence="15 16" key="1">
    <citation type="submission" date="2016-04" db="EMBL/GenBank/DDBJ databases">
        <authorList>
            <person name="Evans L.H."/>
            <person name="Alamgir A."/>
            <person name="Owens N."/>
            <person name="Weber N.D."/>
            <person name="Virtaneva K."/>
            <person name="Barbian K."/>
            <person name="Babar A."/>
            <person name="Rosenke K."/>
        </authorList>
    </citation>
    <scope>NUCLEOTIDE SEQUENCE [LARGE SCALE GENOMIC DNA]</scope>
    <source>
        <strain evidence="15 16">LMa1</strain>
    </source>
</reference>
<evidence type="ECO:0000259" key="14">
    <source>
        <dbReference type="PROSITE" id="PS50979"/>
    </source>
</evidence>
<keyword evidence="6" id="KW-0479">Metal-binding</keyword>
<comment type="caution">
    <text evidence="15">The sequence shown here is derived from an EMBL/GenBank/DDBJ whole genome shotgun (WGS) entry which is preliminary data.</text>
</comment>
<evidence type="ECO:0000256" key="5">
    <source>
        <dbReference type="ARBA" id="ARBA00022598"/>
    </source>
</evidence>
<name>A0A1B7LEG6_9FIRM</name>
<evidence type="ECO:0000256" key="7">
    <source>
        <dbReference type="ARBA" id="ARBA00022741"/>
    </source>
</evidence>
<dbReference type="PROSITE" id="PS00867">
    <property type="entry name" value="CPSASE_2"/>
    <property type="match status" value="1"/>
</dbReference>
<evidence type="ECO:0000259" key="13">
    <source>
        <dbReference type="PROSITE" id="PS50975"/>
    </source>
</evidence>
<sequence length="489" mass="53522">MGGGFMFKKILIANRGEIALRIIHACKEMGIDSVMTYTDADKESLPCRKASETYNLGAPREYLNIEKIVFAAKKTGAEAIHPGYGFLAENPAFARACLDAGLVFIGPSPEVMKLMGDKVQAKETAQKAGVPVVPGSSGAVATIAEAEAIAAQMGYPLLIKASAGGGGRGMRLAQNVTDLSRAFMSACTEAQSCFGDSSVYLEKYITEPRHVEIQLLADNFGNVVFLGERDCSLQRRHQKILEEAPCPVLSVTTAQKMGDVAVRLAKQVGYRGVGTVEFLLDADEKFYFMEMNTRIQVEHPVTEMVTGVDIVKEQIRIAAGLPLSFQQHDIKIRGAAIECRINAEDPAQNFLPNPGTIRQYVPPAGFGVRVESAVFPGYTIPNLYDSMIAKLISWGRDRQEAVARMQRALNDFVIEGVKTTIPFHQMILQHQDFQSGRVTTNFLAKNQTDLSKGFSVSTNLPHQKIVRKYHLTVNDVVYELTIAGRIAGE</sequence>
<evidence type="ECO:0000256" key="3">
    <source>
        <dbReference type="ARBA" id="ARBA00011750"/>
    </source>
</evidence>
<dbReference type="GO" id="GO:2001295">
    <property type="term" value="P:malonyl-CoA biosynthetic process"/>
    <property type="evidence" value="ECO:0007669"/>
    <property type="project" value="UniProtKB-UniPathway"/>
</dbReference>
<dbReference type="InterPro" id="IPR005479">
    <property type="entry name" value="CPAse_ATP-bd"/>
</dbReference>
<keyword evidence="12" id="KW-0443">Lipid metabolism</keyword>
<dbReference type="InterPro" id="IPR011054">
    <property type="entry name" value="Rudment_hybrid_motif"/>
</dbReference>
<evidence type="ECO:0000256" key="8">
    <source>
        <dbReference type="ARBA" id="ARBA00022840"/>
    </source>
</evidence>
<evidence type="ECO:0000256" key="10">
    <source>
        <dbReference type="ARBA" id="ARBA00048600"/>
    </source>
</evidence>
<dbReference type="SUPFAM" id="SSF52440">
    <property type="entry name" value="PreATP-grasp domain"/>
    <property type="match status" value="1"/>
</dbReference>
<dbReference type="PROSITE" id="PS50979">
    <property type="entry name" value="BC"/>
    <property type="match status" value="1"/>
</dbReference>
<gene>
    <name evidence="15" type="ORF">A6M21_09710</name>
</gene>
<dbReference type="AlphaFoldDB" id="A0A1B7LEG6"/>
<feature type="domain" description="ATP-grasp" evidence="13">
    <location>
        <begin position="122"/>
        <end position="319"/>
    </location>
</feature>
<dbReference type="STRING" id="1838280.A6M21_09710"/>
<proteinExistence type="predicted"/>